<protein>
    <submittedName>
        <fullName evidence="3">Uncharacterized protein</fullName>
    </submittedName>
</protein>
<dbReference type="AlphaFoldDB" id="A0A914VJ34"/>
<proteinExistence type="predicted"/>
<dbReference type="Proteomes" id="UP000887566">
    <property type="component" value="Unplaced"/>
</dbReference>
<dbReference type="WBParaSite" id="PSAMB.scaffold204size66058.g3262.t1">
    <property type="protein sequence ID" value="PSAMB.scaffold204size66058.g3262.t1"/>
    <property type="gene ID" value="PSAMB.scaffold204size66058.g3262"/>
</dbReference>
<evidence type="ECO:0000313" key="2">
    <source>
        <dbReference type="Proteomes" id="UP000887566"/>
    </source>
</evidence>
<keyword evidence="2" id="KW-1185">Reference proteome</keyword>
<keyword evidence="1" id="KW-0732">Signal</keyword>
<evidence type="ECO:0000256" key="1">
    <source>
        <dbReference type="SAM" id="SignalP"/>
    </source>
</evidence>
<feature type="signal peptide" evidence="1">
    <location>
        <begin position="1"/>
        <end position="22"/>
    </location>
</feature>
<organism evidence="2 3">
    <name type="scientific">Plectus sambesii</name>
    <dbReference type="NCBI Taxonomy" id="2011161"/>
    <lineage>
        <taxon>Eukaryota</taxon>
        <taxon>Metazoa</taxon>
        <taxon>Ecdysozoa</taxon>
        <taxon>Nematoda</taxon>
        <taxon>Chromadorea</taxon>
        <taxon>Plectida</taxon>
        <taxon>Plectina</taxon>
        <taxon>Plectoidea</taxon>
        <taxon>Plectidae</taxon>
        <taxon>Plectus</taxon>
    </lineage>
</organism>
<accession>A0A914VJ34</accession>
<reference evidence="3" key="1">
    <citation type="submission" date="2022-11" db="UniProtKB">
        <authorList>
            <consortium name="WormBaseParasite"/>
        </authorList>
    </citation>
    <scope>IDENTIFICATION</scope>
</reference>
<sequence>MNSSFGLFSIIAIASFTTCSLALQCYDGWGSTDGSEPYVEGRECLDPNVRYCYKQIVNTGIVYGCEGEGETNTCASQGKGCTGQIVANYSATICCCKSEMCNSATLSKQHTLIVIIAVLGTLILAL</sequence>
<evidence type="ECO:0000313" key="3">
    <source>
        <dbReference type="WBParaSite" id="PSAMB.scaffold204size66058.g3262.t1"/>
    </source>
</evidence>
<name>A0A914VJ34_9BILA</name>
<feature type="chain" id="PRO_5036926916" evidence="1">
    <location>
        <begin position="23"/>
        <end position="126"/>
    </location>
</feature>